<comment type="caution">
    <text evidence="2">The sequence shown here is derived from an EMBL/GenBank/DDBJ whole genome shotgun (WGS) entry which is preliminary data.</text>
</comment>
<protein>
    <submittedName>
        <fullName evidence="2">Polysaccharide deacetylase family protein</fullName>
        <ecNumber evidence="2">3.-.-.-</ecNumber>
    </submittedName>
</protein>
<dbReference type="GO" id="GO:0016787">
    <property type="term" value="F:hydrolase activity"/>
    <property type="evidence" value="ECO:0007669"/>
    <property type="project" value="UniProtKB-KW"/>
</dbReference>
<dbReference type="SUPFAM" id="SSF88713">
    <property type="entry name" value="Glycoside hydrolase/deacetylase"/>
    <property type="match status" value="1"/>
</dbReference>
<gene>
    <name evidence="2" type="ORF">ACEZDE_10790</name>
</gene>
<dbReference type="InterPro" id="IPR050248">
    <property type="entry name" value="Polysacc_deacetylase_ArnD"/>
</dbReference>
<sequence length="308" mass="32806">MNSHVGDGEQCTVERNRRTFATAAGALALAALATGCGAGGGDSASSPATTAAPLASVGATAPATAPGSSDAAGSAATAALWRKWGLKPLAPAPAPPAVPPIKLTRTGTVPVIDSVPTHQKIVFITLDDGLEKDPKFVEMMRELKVPFTMFLMNDAIKSDYGYFKPLQALGNSIQNHTLHHPAMNTVSEDRQKQEVCGDQKILTTQYGTAPFLFRPPYGAGAHTASLNAAVQACGPRAIVYWKESMQITGVQYQTSVHKFQDGDIILAHFRGPAELKGETMTKMFANLIKRIEEQGFTVARLDDYIQKP</sequence>
<keyword evidence="3" id="KW-1185">Reference proteome</keyword>
<dbReference type="Proteomes" id="UP001592531">
    <property type="component" value="Unassembled WGS sequence"/>
</dbReference>
<name>A0ABV6VTT3_9ACTN</name>
<organism evidence="2 3">
    <name type="scientific">Streptacidiphilus cavernicola</name>
    <dbReference type="NCBI Taxonomy" id="3342716"/>
    <lineage>
        <taxon>Bacteria</taxon>
        <taxon>Bacillati</taxon>
        <taxon>Actinomycetota</taxon>
        <taxon>Actinomycetes</taxon>
        <taxon>Kitasatosporales</taxon>
        <taxon>Streptomycetaceae</taxon>
        <taxon>Streptacidiphilus</taxon>
    </lineage>
</organism>
<dbReference type="EC" id="3.-.-.-" evidence="2"/>
<dbReference type="EMBL" id="JBHFAB010000006">
    <property type="protein sequence ID" value="MFC1417131.1"/>
    <property type="molecule type" value="Genomic_DNA"/>
</dbReference>
<proteinExistence type="predicted"/>
<evidence type="ECO:0000259" key="1">
    <source>
        <dbReference type="PROSITE" id="PS51677"/>
    </source>
</evidence>
<dbReference type="Pfam" id="PF01522">
    <property type="entry name" value="Polysacc_deac_1"/>
    <property type="match status" value="1"/>
</dbReference>
<dbReference type="Gene3D" id="3.20.20.370">
    <property type="entry name" value="Glycoside hydrolase/deacetylase"/>
    <property type="match status" value="1"/>
</dbReference>
<dbReference type="InterPro" id="IPR002509">
    <property type="entry name" value="NODB_dom"/>
</dbReference>
<evidence type="ECO:0000313" key="2">
    <source>
        <dbReference type="EMBL" id="MFC1417131.1"/>
    </source>
</evidence>
<feature type="domain" description="NodB homology" evidence="1">
    <location>
        <begin position="120"/>
        <end position="299"/>
    </location>
</feature>
<accession>A0ABV6VTT3</accession>
<dbReference type="RefSeq" id="WP_380534957.1">
    <property type="nucleotide sequence ID" value="NZ_JBHFAB010000006.1"/>
</dbReference>
<dbReference type="PANTHER" id="PTHR10587:SF134">
    <property type="entry name" value="SECRETED PROTEIN"/>
    <property type="match status" value="1"/>
</dbReference>
<dbReference type="CDD" id="cd10917">
    <property type="entry name" value="CE4_NodB_like_6s_7s"/>
    <property type="match status" value="1"/>
</dbReference>
<dbReference type="PROSITE" id="PS51677">
    <property type="entry name" value="NODB"/>
    <property type="match status" value="1"/>
</dbReference>
<reference evidence="2 3" key="1">
    <citation type="submission" date="2024-09" db="EMBL/GenBank/DDBJ databases">
        <authorList>
            <person name="Lee S.D."/>
        </authorList>
    </citation>
    <scope>NUCLEOTIDE SEQUENCE [LARGE SCALE GENOMIC DNA]</scope>
    <source>
        <strain evidence="2 3">N8-3</strain>
    </source>
</reference>
<dbReference type="InterPro" id="IPR011330">
    <property type="entry name" value="Glyco_hydro/deAcase_b/a-brl"/>
</dbReference>
<keyword evidence="2" id="KW-0378">Hydrolase</keyword>
<dbReference type="PANTHER" id="PTHR10587">
    <property type="entry name" value="GLYCOSYL TRANSFERASE-RELATED"/>
    <property type="match status" value="1"/>
</dbReference>
<evidence type="ECO:0000313" key="3">
    <source>
        <dbReference type="Proteomes" id="UP001592531"/>
    </source>
</evidence>